<sequence length="101" mass="10424">MSGIGVPGVGSGWPGRGERPGYGGRQPASLGPASTHRPAGRPADRTVPSAAAQRSNTGARRTSRVPGPAAPCAHHAQPVSHDERDRDSETRRAPATVPRGY</sequence>
<proteinExistence type="predicted"/>
<evidence type="ECO:0000313" key="2">
    <source>
        <dbReference type="EMBL" id="EFL37348.1"/>
    </source>
</evidence>
<evidence type="ECO:0000313" key="3">
    <source>
        <dbReference type="Proteomes" id="UP000002968"/>
    </source>
</evidence>
<name>D9XKI6_9ACTN</name>
<keyword evidence="3" id="KW-1185">Reference proteome</keyword>
<accession>D9XKI6</accession>
<dbReference type="STRING" id="467200.SSRG_00152"/>
<organism evidence="2 3">
    <name type="scientific">Streptomyces griseoflavus Tu4000</name>
    <dbReference type="NCBI Taxonomy" id="467200"/>
    <lineage>
        <taxon>Bacteria</taxon>
        <taxon>Bacillati</taxon>
        <taxon>Actinomycetota</taxon>
        <taxon>Actinomycetes</taxon>
        <taxon>Kitasatosporales</taxon>
        <taxon>Streptomycetaceae</taxon>
        <taxon>Streptomyces</taxon>
    </lineage>
</organism>
<dbReference type="HOGENOM" id="CLU_2290064_0_0_11"/>
<feature type="compositionally biased region" description="Basic and acidic residues" evidence="1">
    <location>
        <begin position="80"/>
        <end position="92"/>
    </location>
</feature>
<protein>
    <submittedName>
        <fullName evidence="2">Uncharacterized protein</fullName>
    </submittedName>
</protein>
<dbReference type="Proteomes" id="UP000002968">
    <property type="component" value="Unassembled WGS sequence"/>
</dbReference>
<feature type="region of interest" description="Disordered" evidence="1">
    <location>
        <begin position="1"/>
        <end position="101"/>
    </location>
</feature>
<dbReference type="EMBL" id="GG657758">
    <property type="protein sequence ID" value="EFL37348.1"/>
    <property type="molecule type" value="Genomic_DNA"/>
</dbReference>
<gene>
    <name evidence="2" type="ORF">SSRG_00152</name>
</gene>
<feature type="compositionally biased region" description="Gly residues" evidence="1">
    <location>
        <begin position="1"/>
        <end position="24"/>
    </location>
</feature>
<evidence type="ECO:0000256" key="1">
    <source>
        <dbReference type="SAM" id="MobiDB-lite"/>
    </source>
</evidence>
<reference evidence="2" key="1">
    <citation type="submission" date="2009-02" db="EMBL/GenBank/DDBJ databases">
        <title>Annotation of Streptomyces griseoflavus strain Tu4000.</title>
        <authorList>
            <consortium name="The Broad Institute Genome Sequencing Platform"/>
            <consortium name="Broad Institute Microbial Sequencing Center"/>
            <person name="Fischbach M."/>
            <person name="Godfrey P."/>
            <person name="Ward D."/>
            <person name="Young S."/>
            <person name="Zeng Q."/>
            <person name="Koehrsen M."/>
            <person name="Alvarado L."/>
            <person name="Berlin A.M."/>
            <person name="Bochicchio J."/>
            <person name="Borenstein D."/>
            <person name="Chapman S.B."/>
            <person name="Chen Z."/>
            <person name="Engels R."/>
            <person name="Freedman E."/>
            <person name="Gellesch M."/>
            <person name="Goldberg J."/>
            <person name="Griggs A."/>
            <person name="Gujja S."/>
            <person name="Heilman E.R."/>
            <person name="Heiman D.I."/>
            <person name="Hepburn T.A."/>
            <person name="Howarth C."/>
            <person name="Jen D."/>
            <person name="Larson L."/>
            <person name="Lewis B."/>
            <person name="Mehta T."/>
            <person name="Park D."/>
            <person name="Pearson M."/>
            <person name="Richards J."/>
            <person name="Roberts A."/>
            <person name="Saif S."/>
            <person name="Shea T.D."/>
            <person name="Shenoy N."/>
            <person name="Sisk P."/>
            <person name="Stolte C."/>
            <person name="Sykes S.N."/>
            <person name="Thomson T."/>
            <person name="Walk T."/>
            <person name="White J."/>
            <person name="Yandava C."/>
            <person name="Straight P."/>
            <person name="Clardy J."/>
            <person name="Hung D."/>
            <person name="Kolter R."/>
            <person name="Mekalanos J."/>
            <person name="Walker S."/>
            <person name="Walsh C.T."/>
            <person name="Wieland-Brown L.C."/>
            <person name="Haas B."/>
            <person name="Nusbaum C."/>
            <person name="Birren B."/>
        </authorList>
    </citation>
    <scope>NUCLEOTIDE SEQUENCE [LARGE SCALE GENOMIC DNA]</scope>
    <source>
        <strain evidence="2">Tu4000</strain>
    </source>
</reference>
<dbReference type="AlphaFoldDB" id="D9XKI6"/>